<dbReference type="PANTHER" id="PTHR32322">
    <property type="entry name" value="INNER MEMBRANE TRANSPORTER"/>
    <property type="match status" value="1"/>
</dbReference>
<feature type="domain" description="EamA" evidence="7">
    <location>
        <begin position="2"/>
        <end position="101"/>
    </location>
</feature>
<feature type="transmembrane region" description="Helical" evidence="6">
    <location>
        <begin position="232"/>
        <end position="253"/>
    </location>
</feature>
<feature type="transmembrane region" description="Helical" evidence="6">
    <location>
        <begin position="111"/>
        <end position="130"/>
    </location>
</feature>
<reference evidence="9" key="1">
    <citation type="submission" date="2016-11" db="EMBL/GenBank/DDBJ databases">
        <authorList>
            <person name="Varghese N."/>
            <person name="Submissions S."/>
        </authorList>
    </citation>
    <scope>NUCLEOTIDE SEQUENCE [LARGE SCALE GENOMIC DNA]</scope>
    <source>
        <strain evidence="9">DSM 26349</strain>
    </source>
</reference>
<dbReference type="Pfam" id="PF00892">
    <property type="entry name" value="EamA"/>
    <property type="match status" value="2"/>
</dbReference>
<accession>A0A1M6AUL1</accession>
<dbReference type="InterPro" id="IPR037185">
    <property type="entry name" value="EmrE-like"/>
</dbReference>
<evidence type="ECO:0000313" key="9">
    <source>
        <dbReference type="Proteomes" id="UP000184172"/>
    </source>
</evidence>
<feature type="transmembrane region" description="Helical" evidence="6">
    <location>
        <begin position="176"/>
        <end position="195"/>
    </location>
</feature>
<dbReference type="SUPFAM" id="SSF103481">
    <property type="entry name" value="Multidrug resistance efflux transporter EmrE"/>
    <property type="match status" value="2"/>
</dbReference>
<protein>
    <submittedName>
        <fullName evidence="8">Threonine/homoserine efflux transporter RhtA</fullName>
    </submittedName>
</protein>
<keyword evidence="4 6" id="KW-1133">Transmembrane helix</keyword>
<keyword evidence="3 6" id="KW-0812">Transmembrane</keyword>
<evidence type="ECO:0000256" key="5">
    <source>
        <dbReference type="ARBA" id="ARBA00023136"/>
    </source>
</evidence>
<proteinExistence type="predicted"/>
<evidence type="ECO:0000256" key="6">
    <source>
        <dbReference type="SAM" id="Phobius"/>
    </source>
</evidence>
<dbReference type="InterPro" id="IPR000620">
    <property type="entry name" value="EamA_dom"/>
</dbReference>
<evidence type="ECO:0000256" key="3">
    <source>
        <dbReference type="ARBA" id="ARBA00022692"/>
    </source>
</evidence>
<dbReference type="PANTHER" id="PTHR32322:SF18">
    <property type="entry name" value="S-ADENOSYLMETHIONINE_S-ADENOSYLHOMOCYSTEINE TRANSPORTER"/>
    <property type="match status" value="1"/>
</dbReference>
<feature type="transmembrane region" description="Helical" evidence="6">
    <location>
        <begin position="202"/>
        <end position="226"/>
    </location>
</feature>
<evidence type="ECO:0000256" key="2">
    <source>
        <dbReference type="ARBA" id="ARBA00022475"/>
    </source>
</evidence>
<keyword evidence="9" id="KW-1185">Reference proteome</keyword>
<gene>
    <name evidence="8" type="ORF">SAMN04487908_10231</name>
</gene>
<dbReference type="RefSeq" id="WP_234946426.1">
    <property type="nucleotide sequence ID" value="NZ_FNNS01000004.1"/>
</dbReference>
<evidence type="ECO:0000259" key="7">
    <source>
        <dbReference type="Pfam" id="PF00892"/>
    </source>
</evidence>
<feature type="transmembrane region" description="Helical" evidence="6">
    <location>
        <begin position="86"/>
        <end position="105"/>
    </location>
</feature>
<feature type="transmembrane region" description="Helical" evidence="6">
    <location>
        <begin position="47"/>
        <end position="74"/>
    </location>
</feature>
<evidence type="ECO:0000256" key="1">
    <source>
        <dbReference type="ARBA" id="ARBA00004651"/>
    </source>
</evidence>
<dbReference type="Proteomes" id="UP000184172">
    <property type="component" value="Unassembled WGS sequence"/>
</dbReference>
<keyword evidence="2" id="KW-1003">Cell membrane</keyword>
<evidence type="ECO:0000256" key="4">
    <source>
        <dbReference type="ARBA" id="ARBA00022989"/>
    </source>
</evidence>
<dbReference type="STRING" id="797419.SAMN05216556_10434"/>
<evidence type="ECO:0000313" key="8">
    <source>
        <dbReference type="EMBL" id="SHI40229.1"/>
    </source>
</evidence>
<keyword evidence="5 6" id="KW-0472">Membrane</keyword>
<dbReference type="EMBL" id="FQYV01000002">
    <property type="protein sequence ID" value="SHI40229.1"/>
    <property type="molecule type" value="Genomic_DNA"/>
</dbReference>
<sequence>MQYFVGFVALAVLVFFNKPKSDSIKASRKAKIKLVLFGTSMGLTSCFYYLAIQYVPVSIAIILLMQAIWMGGVLELFLDKTKPDRLKIVGSIVVLIGTVLAVDVIGNFHALSYTGLTFGLLASMSFTVTLTATNRVESQLPILTRSIYLVIGALLVVMLFWNVAIIEHVNIDNPNLFLYGLFLGLFGAVIPPILFNKGFPIIGIGLGSILAAIEIPVSVLSARILLDEQVNTIQWMGVLLIIASVVIINYRYIKGDSRV</sequence>
<dbReference type="InterPro" id="IPR050638">
    <property type="entry name" value="AA-Vitamin_Transporters"/>
</dbReference>
<organism evidence="8 9">
    <name type="scientific">Aequorivita viscosa</name>
    <dbReference type="NCBI Taxonomy" id="797419"/>
    <lineage>
        <taxon>Bacteria</taxon>
        <taxon>Pseudomonadati</taxon>
        <taxon>Bacteroidota</taxon>
        <taxon>Flavobacteriia</taxon>
        <taxon>Flavobacteriales</taxon>
        <taxon>Flavobacteriaceae</taxon>
        <taxon>Aequorivita</taxon>
    </lineage>
</organism>
<feature type="domain" description="EamA" evidence="7">
    <location>
        <begin position="115"/>
        <end position="249"/>
    </location>
</feature>
<name>A0A1M6AUL1_9FLAO</name>
<dbReference type="GO" id="GO:0005886">
    <property type="term" value="C:plasma membrane"/>
    <property type="evidence" value="ECO:0007669"/>
    <property type="project" value="UniProtKB-SubCell"/>
</dbReference>
<feature type="transmembrane region" description="Helical" evidence="6">
    <location>
        <begin position="142"/>
        <end position="164"/>
    </location>
</feature>
<dbReference type="AlphaFoldDB" id="A0A1M6AUL1"/>
<comment type="subcellular location">
    <subcellularLocation>
        <location evidence="1">Cell membrane</location>
        <topology evidence="1">Multi-pass membrane protein</topology>
    </subcellularLocation>
</comment>